<dbReference type="EMBL" id="JAGSOY010000036">
    <property type="protein sequence ID" value="MBU2712351.1"/>
    <property type="molecule type" value="Genomic_DNA"/>
</dbReference>
<protein>
    <recommendedName>
        <fullName evidence="2">Transcriptional regulator SutA RNAP-binding domain-containing protein</fullName>
    </recommendedName>
</protein>
<accession>A0ABS5ZGE2</accession>
<feature type="region of interest" description="Disordered" evidence="1">
    <location>
        <begin position="35"/>
        <end position="62"/>
    </location>
</feature>
<sequence>MARNKEQDSLNSEARQRLIDEQVAAFLKSGGQVTEVPQGVSGQEPVRGRQHIVLGKKENNEK</sequence>
<dbReference type="RefSeq" id="WP_215820579.1">
    <property type="nucleotide sequence ID" value="NZ_JAGSOY010000036.1"/>
</dbReference>
<dbReference type="Proteomes" id="UP000690515">
    <property type="component" value="Unassembled WGS sequence"/>
</dbReference>
<gene>
    <name evidence="3" type="ORF">KCG35_14890</name>
</gene>
<comment type="caution">
    <text evidence="3">The sequence shown here is derived from an EMBL/GenBank/DDBJ whole genome shotgun (WGS) entry which is preliminary data.</text>
</comment>
<dbReference type="InterPro" id="IPR049191">
    <property type="entry name" value="SutA_RBD"/>
</dbReference>
<feature type="domain" description="Transcriptional regulator SutA RNAP-binding" evidence="2">
    <location>
        <begin position="19"/>
        <end position="43"/>
    </location>
</feature>
<evidence type="ECO:0000259" key="2">
    <source>
        <dbReference type="Pfam" id="PF20661"/>
    </source>
</evidence>
<name>A0ABS5ZGE2_9GAMM</name>
<keyword evidence="4" id="KW-1185">Reference proteome</keyword>
<evidence type="ECO:0000256" key="1">
    <source>
        <dbReference type="SAM" id="MobiDB-lite"/>
    </source>
</evidence>
<dbReference type="Pfam" id="PF20661">
    <property type="entry name" value="SutA-RBD"/>
    <property type="match status" value="1"/>
</dbReference>
<evidence type="ECO:0000313" key="4">
    <source>
        <dbReference type="Proteomes" id="UP000690515"/>
    </source>
</evidence>
<reference evidence="3 4" key="1">
    <citation type="submission" date="2021-04" db="EMBL/GenBank/DDBJ databases">
        <authorList>
            <person name="Pira H."/>
            <person name="Risdian C."/>
            <person name="Wink J."/>
        </authorList>
    </citation>
    <scope>NUCLEOTIDE SEQUENCE [LARGE SCALE GENOMIC DNA]</scope>
    <source>
        <strain evidence="3 4">WH53</strain>
    </source>
</reference>
<evidence type="ECO:0000313" key="3">
    <source>
        <dbReference type="EMBL" id="MBU2712351.1"/>
    </source>
</evidence>
<organism evidence="3 4">
    <name type="scientific">Zooshikella harenae</name>
    <dbReference type="NCBI Taxonomy" id="2827238"/>
    <lineage>
        <taxon>Bacteria</taxon>
        <taxon>Pseudomonadati</taxon>
        <taxon>Pseudomonadota</taxon>
        <taxon>Gammaproteobacteria</taxon>
        <taxon>Oceanospirillales</taxon>
        <taxon>Zooshikellaceae</taxon>
        <taxon>Zooshikella</taxon>
    </lineage>
</organism>
<proteinExistence type="predicted"/>